<evidence type="ECO:0000313" key="2">
    <source>
        <dbReference type="Proteomes" id="UP000259211"/>
    </source>
</evidence>
<comment type="caution">
    <text evidence="1">The sequence shown here is derived from an EMBL/GenBank/DDBJ whole genome shotgun (WGS) entry which is preliminary data.</text>
</comment>
<evidence type="ECO:0008006" key="3">
    <source>
        <dbReference type="Google" id="ProtNLM"/>
    </source>
</evidence>
<gene>
    <name evidence="1" type="ORF">CHT91_05445</name>
</gene>
<protein>
    <recommendedName>
        <fullName evidence="3">CAAX protease</fullName>
    </recommendedName>
</protein>
<dbReference type="RefSeq" id="WP_117189166.1">
    <property type="nucleotide sequence ID" value="NZ_NOWI01000004.1"/>
</dbReference>
<accession>A0A3E2DIY5</accession>
<dbReference type="EMBL" id="NOWI01000004">
    <property type="protein sequence ID" value="RFT44903.1"/>
    <property type="molecule type" value="Genomic_DNA"/>
</dbReference>
<proteinExistence type="predicted"/>
<evidence type="ECO:0000313" key="1">
    <source>
        <dbReference type="EMBL" id="RFT44903.1"/>
    </source>
</evidence>
<reference evidence="1 2" key="1">
    <citation type="submission" date="2017-07" db="EMBL/GenBank/DDBJ databases">
        <authorList>
            <person name="Sun Z.S."/>
            <person name="Albrecht U."/>
            <person name="Echele G."/>
            <person name="Lee C.C."/>
        </authorList>
    </citation>
    <scope>NUCLEOTIDE SEQUENCE [LARGE SCALE GENOMIC DNA]</scope>
    <source>
        <strain evidence="1 2">P16-029</strain>
    </source>
</reference>
<sequence length="273" mass="31274">MDSHVPGRHEMTAANDAPQVCEEGPGQNNDLGGIPIFRGIDLPEAYRHPPYHAPTVSRETLQEWFSPARLSRYRIEPVDAWYVWNTRISKAFLEDISHVEVLLRNFIDVRLSADTGIRRWWESPSYRLGGFPRNVARAEARLRRAGLDATPDQIVASLSLDNWRFLLTPRLEATVWKALTDLRNGGMPHYPGRSRRDFEENVELIRHVRNRASHQEPLISAHPDRQAEIRRLAHYVTAIDTVARSINPDAAEWIATHSRVLDAIAQRPTPQDH</sequence>
<dbReference type="Proteomes" id="UP000259211">
    <property type="component" value="Unassembled WGS sequence"/>
</dbReference>
<dbReference type="AlphaFoldDB" id="A0A3E2DIY5"/>
<organism evidence="1 2">
    <name type="scientific">Cutibacterium avidum</name>
    <dbReference type="NCBI Taxonomy" id="33010"/>
    <lineage>
        <taxon>Bacteria</taxon>
        <taxon>Bacillati</taxon>
        <taxon>Actinomycetota</taxon>
        <taxon>Actinomycetes</taxon>
        <taxon>Propionibacteriales</taxon>
        <taxon>Propionibacteriaceae</taxon>
        <taxon>Cutibacterium</taxon>
    </lineage>
</organism>
<name>A0A3E2DIY5_9ACTN</name>